<protein>
    <recommendedName>
        <fullName evidence="12">VPS9 domain-containing protein</fullName>
    </recommendedName>
</protein>
<keyword evidence="11" id="KW-1185">Reference proteome</keyword>
<evidence type="ECO:0000256" key="4">
    <source>
        <dbReference type="ARBA" id="ARBA00022658"/>
    </source>
</evidence>
<dbReference type="PROSITE" id="PS50018">
    <property type="entry name" value="RAS_GTPASE_ACTIV_2"/>
    <property type="match status" value="1"/>
</dbReference>
<evidence type="ECO:0000256" key="1">
    <source>
        <dbReference type="ARBA" id="ARBA00004170"/>
    </source>
</evidence>
<dbReference type="GO" id="GO:0005829">
    <property type="term" value="C:cytosol"/>
    <property type="evidence" value="ECO:0007669"/>
    <property type="project" value="TreeGrafter"/>
</dbReference>
<keyword evidence="3" id="KW-0254">Endocytosis</keyword>
<proteinExistence type="inferred from homology"/>
<evidence type="ECO:0000256" key="6">
    <source>
        <dbReference type="SAM" id="Coils"/>
    </source>
</evidence>
<evidence type="ECO:0000313" key="11">
    <source>
        <dbReference type="Proteomes" id="UP000444721"/>
    </source>
</evidence>
<comment type="similarity">
    <text evidence="2">Belongs to the GAPVD1 family.</text>
</comment>
<comment type="subcellular location">
    <subcellularLocation>
        <location evidence="1">Membrane</location>
        <topology evidence="1">Peripheral membrane protein</topology>
    </subcellularLocation>
</comment>
<keyword evidence="5" id="KW-0472">Membrane</keyword>
<feature type="domain" description="VPS9" evidence="9">
    <location>
        <begin position="983"/>
        <end position="1140"/>
    </location>
</feature>
<feature type="compositionally biased region" description="Low complexity" evidence="7">
    <location>
        <begin position="11"/>
        <end position="27"/>
    </location>
</feature>
<evidence type="ECO:0000256" key="5">
    <source>
        <dbReference type="ARBA" id="ARBA00023136"/>
    </source>
</evidence>
<dbReference type="VEuPathDB" id="AmoebaDB:FDP41_003607"/>
<dbReference type="OrthoDB" id="300289at2759"/>
<dbReference type="VEuPathDB" id="AmoebaDB:NfTy_070180"/>
<feature type="compositionally biased region" description="Pro residues" evidence="7">
    <location>
        <begin position="1"/>
        <end position="10"/>
    </location>
</feature>
<keyword evidence="6" id="KW-0175">Coiled coil</keyword>
<dbReference type="OMA" id="CDRINGW"/>
<dbReference type="PANTHER" id="PTHR23101">
    <property type="entry name" value="RAB GDP/GTP EXCHANGE FACTOR"/>
    <property type="match status" value="1"/>
</dbReference>
<feature type="region of interest" description="Disordered" evidence="7">
    <location>
        <begin position="1252"/>
        <end position="1277"/>
    </location>
</feature>
<feature type="compositionally biased region" description="Basic and acidic residues" evidence="7">
    <location>
        <begin position="32"/>
        <end position="42"/>
    </location>
</feature>
<gene>
    <name evidence="10" type="ORF">FDP41_003607</name>
</gene>
<evidence type="ECO:0000256" key="7">
    <source>
        <dbReference type="SAM" id="MobiDB-lite"/>
    </source>
</evidence>
<dbReference type="InterPro" id="IPR001936">
    <property type="entry name" value="RasGAP_dom"/>
</dbReference>
<dbReference type="InterPro" id="IPR003123">
    <property type="entry name" value="VPS9"/>
</dbReference>
<keyword evidence="4" id="KW-0344">Guanine-nucleotide releasing factor</keyword>
<dbReference type="Pfam" id="PF02204">
    <property type="entry name" value="VPS9"/>
    <property type="match status" value="1"/>
</dbReference>
<evidence type="ECO:0000259" key="8">
    <source>
        <dbReference type="PROSITE" id="PS50018"/>
    </source>
</evidence>
<dbReference type="SUPFAM" id="SSF109993">
    <property type="entry name" value="VPS9 domain"/>
    <property type="match status" value="1"/>
</dbReference>
<dbReference type="CDD" id="cd04519">
    <property type="entry name" value="RasGAP"/>
    <property type="match status" value="1"/>
</dbReference>
<dbReference type="InterPro" id="IPR045046">
    <property type="entry name" value="Vps9-like"/>
</dbReference>
<comment type="caution">
    <text evidence="10">The sequence shown here is derived from an EMBL/GenBank/DDBJ whole genome shotgun (WGS) entry which is preliminary data.</text>
</comment>
<feature type="compositionally biased region" description="Polar residues" evidence="7">
    <location>
        <begin position="1181"/>
        <end position="1214"/>
    </location>
</feature>
<dbReference type="SMART" id="SM00167">
    <property type="entry name" value="VPS9"/>
    <property type="match status" value="1"/>
</dbReference>
<dbReference type="EMBL" id="VFQX01000034">
    <property type="protein sequence ID" value="KAF0977615.1"/>
    <property type="molecule type" value="Genomic_DNA"/>
</dbReference>
<name>A0A6A5BWA7_NAEFO</name>
<organism evidence="10 11">
    <name type="scientific">Naegleria fowleri</name>
    <name type="common">Brain eating amoeba</name>
    <dbReference type="NCBI Taxonomy" id="5763"/>
    <lineage>
        <taxon>Eukaryota</taxon>
        <taxon>Discoba</taxon>
        <taxon>Heterolobosea</taxon>
        <taxon>Tetramitia</taxon>
        <taxon>Eutetramitia</taxon>
        <taxon>Vahlkampfiidae</taxon>
        <taxon>Naegleria</taxon>
    </lineage>
</organism>
<feature type="region of interest" description="Disordered" evidence="7">
    <location>
        <begin position="1"/>
        <end position="54"/>
    </location>
</feature>
<dbReference type="RefSeq" id="XP_044562328.1">
    <property type="nucleotide sequence ID" value="XM_044706930.1"/>
</dbReference>
<dbReference type="PANTHER" id="PTHR23101:SF25">
    <property type="entry name" value="GTPASE-ACTIVATING PROTEIN AND VPS9 DOMAIN-CONTAINING PROTEIN 1"/>
    <property type="match status" value="1"/>
</dbReference>
<evidence type="ECO:0000256" key="2">
    <source>
        <dbReference type="ARBA" id="ARBA00008489"/>
    </source>
</evidence>
<dbReference type="GO" id="GO:0005085">
    <property type="term" value="F:guanyl-nucleotide exchange factor activity"/>
    <property type="evidence" value="ECO:0007669"/>
    <property type="project" value="UniProtKB-KW"/>
</dbReference>
<feature type="region of interest" description="Disordered" evidence="7">
    <location>
        <begin position="1148"/>
        <end position="1216"/>
    </location>
</feature>
<reference evidence="10 11" key="1">
    <citation type="journal article" date="2019" name="Sci. Rep.">
        <title>Nanopore sequencing improves the draft genome of the human pathogenic amoeba Naegleria fowleri.</title>
        <authorList>
            <person name="Liechti N."/>
            <person name="Schurch N."/>
            <person name="Bruggmann R."/>
            <person name="Wittwer M."/>
        </authorList>
    </citation>
    <scope>NUCLEOTIDE SEQUENCE [LARGE SCALE GENOMIC DNA]</scope>
    <source>
        <strain evidence="10 11">ATCC 30894</strain>
    </source>
</reference>
<sequence length="1315" mass="151310">MSSPSSPPVNPSSSPALGNPSPPNSNNTNETNDYHKTEETNPKLKPQSIPKSPSMFSIINNQRFSIALNPSDLKQQHQQHQQVQEELGILDRVSRLQKTLREQHLFHQQLRTDIQNACDRINGWRMNLPLIINHTRLQFVAIDKNYSFMMVDDPNFMNILITTMAAGSSNLTASSDDILTLVPTSASATSIAKATGKKLFQGFFSSSGSSSSLSVGNSLNSTTSSLNDNNTASYGSSQQSSSLLKLASVTKPSRMFKYHDKDHPFSVLKRHYEEFIEYIRHQPKLFCKSIKNWISKQFINQLILQRKSLKNGKVSSPTETLSPSGSSSITEEFESCDRLAFIMIYSLYGNSGNPLETKCVLKFIKTTFHIVFESCSSENPFELFENIFLYRLVFLYLRRKGKHFIKSIMTDPLFDLFSNEDLEVPLDISPLASQSTQQEKSVPESNKPSQKVPILFFQNTCSVNDVSPVSPDYVTSSVFNTQQQMKQQLITQSMIDANLYNICTRILHSLYEKISTLPPPILLLFKYLLKGLTKRNGPQVPQNQKIQMLKRLLFGWFLLPAISRPECFELTDVPVGSKLQHKLKSVIQVLHYTSMEKTFDKSSPFFYLNDFIKGHTTKLNSMFENMLNDWFHERKDLVGNLKIYINNHVRKSVVTSSSIEELKKYQILSPICISTKDVELLFHLCMESKFFQTCEDVPKIILENLQEIQSWNRKNYRDEKFIIMNHKILNSDEIMKNIDVLVSNNSNNNNHENRHTSTQRTSQLLKHVLLSVDSIERICSELKYLGEDDMHTFIQLLNLIDSQERNDGSIERCVISCYIQELKQELQSHPENQPMEDLIKSVMRDVDFWEENIQLMITKHKKLLRILHSVELQVNELEKERKTADDIFDNISVGEFINEIDSKQFVKDFSKSAFLEDQKKLIKNQFISKRTEIFNMLKEVKIPEHQLERIEKLLQKTIMSKIYRQMIPRIFDNANTSQRQLFNKEDNLLSTKNSLLFDVEPLDFGIPSKYSKVCDSKMAQLELRKLDTFIMPEEKVKVIVHCCSILIETMKMAGNSYNIDDFLILLVYNIIRSNTPYLYSHLIYCKRFCGVFSESSPSHYSKQAHQHQLLSGVPPEHEYWFNQFETAVQFLLDFNVDESLITTSMSTNTVTTTTSSPHHSKKRVSSKPTISLARDSRERTNTSSHHGTSEQHLNTSSIGSSRTLFESPTLSQSHDTIDDMVEYSNNTTTEVDETIFKTDEVNTSPMVFVKAKKKSQHESGKLLNSSNHDGEDPVGQFENAHLDDLKYSEISKLLKEYKQLLVFYKSHHRDDNHEQ</sequence>
<feature type="coiled-coil region" evidence="6">
    <location>
        <begin position="860"/>
        <end position="887"/>
    </location>
</feature>
<dbReference type="Pfam" id="PF00616">
    <property type="entry name" value="RasGAP"/>
    <property type="match status" value="1"/>
</dbReference>
<dbReference type="InterPro" id="IPR037191">
    <property type="entry name" value="VPS9_dom_sf"/>
</dbReference>
<evidence type="ECO:0000259" key="9">
    <source>
        <dbReference type="PROSITE" id="PS51205"/>
    </source>
</evidence>
<dbReference type="GO" id="GO:0030139">
    <property type="term" value="C:endocytic vesicle"/>
    <property type="evidence" value="ECO:0007669"/>
    <property type="project" value="TreeGrafter"/>
</dbReference>
<feature type="domain" description="Ras-GAP" evidence="8">
    <location>
        <begin position="386"/>
        <end position="595"/>
    </location>
</feature>
<evidence type="ECO:0000313" key="10">
    <source>
        <dbReference type="EMBL" id="KAF0977615.1"/>
    </source>
</evidence>
<dbReference type="GO" id="GO:0006897">
    <property type="term" value="P:endocytosis"/>
    <property type="evidence" value="ECO:0007669"/>
    <property type="project" value="UniProtKB-KW"/>
</dbReference>
<dbReference type="Gene3D" id="1.10.506.10">
    <property type="entry name" value="GTPase Activation - p120gap, domain 1"/>
    <property type="match status" value="1"/>
</dbReference>
<dbReference type="VEuPathDB" id="AmoebaDB:NF0118210"/>
<dbReference type="Proteomes" id="UP000444721">
    <property type="component" value="Unassembled WGS sequence"/>
</dbReference>
<dbReference type="SUPFAM" id="SSF48350">
    <property type="entry name" value="GTPase activation domain, GAP"/>
    <property type="match status" value="1"/>
</dbReference>
<evidence type="ECO:0000256" key="3">
    <source>
        <dbReference type="ARBA" id="ARBA00022583"/>
    </source>
</evidence>
<dbReference type="GO" id="GO:0031267">
    <property type="term" value="F:small GTPase binding"/>
    <property type="evidence" value="ECO:0007669"/>
    <property type="project" value="TreeGrafter"/>
</dbReference>
<dbReference type="GeneID" id="68110825"/>
<dbReference type="InterPro" id="IPR008936">
    <property type="entry name" value="Rho_GTPase_activation_prot"/>
</dbReference>
<accession>A0A6A5BWA7</accession>
<dbReference type="GO" id="GO:0016020">
    <property type="term" value="C:membrane"/>
    <property type="evidence" value="ECO:0007669"/>
    <property type="project" value="UniProtKB-SubCell"/>
</dbReference>
<dbReference type="PROSITE" id="PS51205">
    <property type="entry name" value="VPS9"/>
    <property type="match status" value="1"/>
</dbReference>
<evidence type="ECO:0008006" key="12">
    <source>
        <dbReference type="Google" id="ProtNLM"/>
    </source>
</evidence>
<dbReference type="Gene3D" id="1.20.1050.80">
    <property type="entry name" value="VPS9 domain"/>
    <property type="match status" value="1"/>
</dbReference>